<dbReference type="InterPro" id="IPR005828">
    <property type="entry name" value="MFS_sugar_transport-like"/>
</dbReference>
<dbReference type="Pfam" id="PF00083">
    <property type="entry name" value="Sugar_tr"/>
    <property type="match status" value="1"/>
</dbReference>
<dbReference type="InterPro" id="IPR036259">
    <property type="entry name" value="MFS_trans_sf"/>
</dbReference>
<dbReference type="GO" id="GO:0005886">
    <property type="term" value="C:plasma membrane"/>
    <property type="evidence" value="ECO:0007669"/>
    <property type="project" value="UniProtKB-SubCell"/>
</dbReference>
<keyword evidence="7 8" id="KW-0472">Membrane</keyword>
<evidence type="ECO:0000256" key="3">
    <source>
        <dbReference type="ARBA" id="ARBA00022475"/>
    </source>
</evidence>
<dbReference type="PANTHER" id="PTHR43528:SF1">
    <property type="entry name" value="ALPHA-KETOGLUTARATE PERMEASE"/>
    <property type="match status" value="1"/>
</dbReference>
<evidence type="ECO:0000256" key="1">
    <source>
        <dbReference type="ARBA" id="ARBA00004651"/>
    </source>
</evidence>
<feature type="transmembrane region" description="Helical" evidence="8">
    <location>
        <begin position="54"/>
        <end position="75"/>
    </location>
</feature>
<evidence type="ECO:0000259" key="9">
    <source>
        <dbReference type="PROSITE" id="PS50850"/>
    </source>
</evidence>
<dbReference type="EMBL" id="WFLM01000002">
    <property type="protein sequence ID" value="KAB8039948.1"/>
    <property type="molecule type" value="Genomic_DNA"/>
</dbReference>
<feature type="domain" description="Major facilitator superfamily (MFS) profile" evidence="9">
    <location>
        <begin position="15"/>
        <end position="428"/>
    </location>
</feature>
<dbReference type="PROSITE" id="PS00216">
    <property type="entry name" value="SUGAR_TRANSPORT_1"/>
    <property type="match status" value="1"/>
</dbReference>
<comment type="caution">
    <text evidence="10">The sequence shown here is derived from an EMBL/GenBank/DDBJ whole genome shotgun (WGS) entry which is preliminary data.</text>
</comment>
<dbReference type="OrthoDB" id="3690818at2"/>
<reference evidence="10 11" key="1">
    <citation type="submission" date="2019-10" db="EMBL/GenBank/DDBJ databases">
        <title>New species of Slilvanegrellaceae.</title>
        <authorList>
            <person name="Pitt A."/>
            <person name="Hahn M.W."/>
        </authorList>
    </citation>
    <scope>NUCLEOTIDE SEQUENCE [LARGE SCALE GENOMIC DNA]</scope>
    <source>
        <strain evidence="10 11">SP-Ram-0.45-NSY-1</strain>
    </source>
</reference>
<dbReference type="InterPro" id="IPR051084">
    <property type="entry name" value="H+-coupled_symporters"/>
</dbReference>
<protein>
    <submittedName>
        <fullName evidence="10">MFS transporter</fullName>
    </submittedName>
</protein>
<evidence type="ECO:0000256" key="7">
    <source>
        <dbReference type="ARBA" id="ARBA00023136"/>
    </source>
</evidence>
<dbReference type="SUPFAM" id="SSF103473">
    <property type="entry name" value="MFS general substrate transporter"/>
    <property type="match status" value="1"/>
</dbReference>
<feature type="transmembrane region" description="Helical" evidence="8">
    <location>
        <begin position="282"/>
        <end position="302"/>
    </location>
</feature>
<feature type="transmembrane region" description="Helical" evidence="8">
    <location>
        <begin position="337"/>
        <end position="356"/>
    </location>
</feature>
<keyword evidence="4 8" id="KW-0812">Transmembrane</keyword>
<dbReference type="Proteomes" id="UP000437748">
    <property type="component" value="Unassembled WGS sequence"/>
</dbReference>
<name>A0A6N6VZK3_9BACT</name>
<dbReference type="InterPro" id="IPR020846">
    <property type="entry name" value="MFS_dom"/>
</dbReference>
<dbReference type="PANTHER" id="PTHR43528">
    <property type="entry name" value="ALPHA-KETOGLUTARATE PERMEASE"/>
    <property type="match status" value="1"/>
</dbReference>
<feature type="transmembrane region" description="Helical" evidence="8">
    <location>
        <begin position="376"/>
        <end position="396"/>
    </location>
</feature>
<feature type="transmembrane region" description="Helical" evidence="8">
    <location>
        <begin position="402"/>
        <end position="423"/>
    </location>
</feature>
<keyword evidence="3" id="KW-1003">Cell membrane</keyword>
<evidence type="ECO:0000256" key="4">
    <source>
        <dbReference type="ARBA" id="ARBA00022692"/>
    </source>
</evidence>
<evidence type="ECO:0000256" key="8">
    <source>
        <dbReference type="SAM" id="Phobius"/>
    </source>
</evidence>
<keyword evidence="6 8" id="KW-1133">Transmembrane helix</keyword>
<dbReference type="Gene3D" id="1.20.1250.20">
    <property type="entry name" value="MFS general substrate transporter like domains"/>
    <property type="match status" value="1"/>
</dbReference>
<keyword evidence="11" id="KW-1185">Reference proteome</keyword>
<dbReference type="GO" id="GO:0015293">
    <property type="term" value="F:symporter activity"/>
    <property type="evidence" value="ECO:0007669"/>
    <property type="project" value="UniProtKB-KW"/>
</dbReference>
<dbReference type="InterPro" id="IPR005829">
    <property type="entry name" value="Sugar_transporter_CS"/>
</dbReference>
<evidence type="ECO:0000256" key="6">
    <source>
        <dbReference type="ARBA" id="ARBA00022989"/>
    </source>
</evidence>
<feature type="transmembrane region" description="Helical" evidence="8">
    <location>
        <begin position="311"/>
        <end position="331"/>
    </location>
</feature>
<dbReference type="RefSeq" id="WP_153419601.1">
    <property type="nucleotide sequence ID" value="NZ_WFLM01000002.1"/>
</dbReference>
<feature type="transmembrane region" description="Helical" evidence="8">
    <location>
        <begin position="152"/>
        <end position="176"/>
    </location>
</feature>
<evidence type="ECO:0000313" key="11">
    <source>
        <dbReference type="Proteomes" id="UP000437748"/>
    </source>
</evidence>
<organism evidence="10 11">
    <name type="scientific">Silvanigrella paludirubra</name>
    <dbReference type="NCBI Taxonomy" id="2499159"/>
    <lineage>
        <taxon>Bacteria</taxon>
        <taxon>Pseudomonadati</taxon>
        <taxon>Bdellovibrionota</taxon>
        <taxon>Oligoflexia</taxon>
        <taxon>Silvanigrellales</taxon>
        <taxon>Silvanigrellaceae</taxon>
        <taxon>Silvanigrella</taxon>
    </lineage>
</organism>
<sequence>MASFKIKSTSSIFLTVLGSGLGNVVEWYSFLAYAYLTPVLSKLFFPDVSEKKSIIYVFLIFAIGFLARPFGAIFFGYLGDKVGRRKTLIISQLLMAIPSLIICFIPTHEQIGFSAAIILSILRFVQGFSIAGEYTTSLCYISEMSPKKRRGLYTSTVPSSTAIGILISSFITLGIIHYFEKNNTLYTYGWRVSFFIGFVLNTLVIFIRLMLKESSVYTNQKKELGKISFKKFLSLLAKKEVIKLITVVVLLVVAYAYFYQLIYIWNPTFLESYLKKSNDFSLAVNGFSMIVFSIFILIGGFISDYIGRKKVIIYSSIFMILVFGPLFYLLANMNEVMFIYLYMFILSISFGLYVGASSSLFAEIFDTKIRATALSLAYNIPYAIVGGLTPALLSTVLFQGNYLFIILITMLIMLVAFITSIYLKETYKKNL</sequence>
<accession>A0A6N6VZK3</accession>
<feature type="transmembrane region" description="Helical" evidence="8">
    <location>
        <begin position="241"/>
        <end position="262"/>
    </location>
</feature>
<gene>
    <name evidence="10" type="ORF">GCL60_06715</name>
</gene>
<feature type="transmembrane region" description="Helical" evidence="8">
    <location>
        <begin position="87"/>
        <end position="107"/>
    </location>
</feature>
<keyword evidence="2" id="KW-0813">Transport</keyword>
<evidence type="ECO:0000256" key="2">
    <source>
        <dbReference type="ARBA" id="ARBA00022448"/>
    </source>
</evidence>
<dbReference type="AlphaFoldDB" id="A0A6N6VZK3"/>
<evidence type="ECO:0000313" key="10">
    <source>
        <dbReference type="EMBL" id="KAB8039948.1"/>
    </source>
</evidence>
<feature type="transmembrane region" description="Helical" evidence="8">
    <location>
        <begin position="12"/>
        <end position="34"/>
    </location>
</feature>
<evidence type="ECO:0000256" key="5">
    <source>
        <dbReference type="ARBA" id="ARBA00022847"/>
    </source>
</evidence>
<keyword evidence="5" id="KW-0769">Symport</keyword>
<comment type="subcellular location">
    <subcellularLocation>
        <location evidence="1">Cell membrane</location>
        <topology evidence="1">Multi-pass membrane protein</topology>
    </subcellularLocation>
</comment>
<feature type="transmembrane region" description="Helical" evidence="8">
    <location>
        <begin position="188"/>
        <end position="211"/>
    </location>
</feature>
<feature type="transmembrane region" description="Helical" evidence="8">
    <location>
        <begin position="113"/>
        <end position="131"/>
    </location>
</feature>
<proteinExistence type="predicted"/>
<dbReference type="PROSITE" id="PS50850">
    <property type="entry name" value="MFS"/>
    <property type="match status" value="1"/>
</dbReference>